<dbReference type="Proteomes" id="UP000837857">
    <property type="component" value="Chromosome 29"/>
</dbReference>
<protein>
    <submittedName>
        <fullName evidence="1">Uncharacterized protein</fullName>
    </submittedName>
</protein>
<proteinExistence type="predicted"/>
<keyword evidence="2" id="KW-1185">Reference proteome</keyword>
<gene>
    <name evidence="1" type="ORF">IPOD504_LOCUS11988</name>
</gene>
<feature type="non-terminal residue" evidence="1">
    <location>
        <position position="98"/>
    </location>
</feature>
<dbReference type="EMBL" id="OW152841">
    <property type="protein sequence ID" value="CAH2062447.1"/>
    <property type="molecule type" value="Genomic_DNA"/>
</dbReference>
<accession>A0ABN8INN7</accession>
<organism evidence="1 2">
    <name type="scientific">Iphiclides podalirius</name>
    <name type="common">scarce swallowtail</name>
    <dbReference type="NCBI Taxonomy" id="110791"/>
    <lineage>
        <taxon>Eukaryota</taxon>
        <taxon>Metazoa</taxon>
        <taxon>Ecdysozoa</taxon>
        <taxon>Arthropoda</taxon>
        <taxon>Hexapoda</taxon>
        <taxon>Insecta</taxon>
        <taxon>Pterygota</taxon>
        <taxon>Neoptera</taxon>
        <taxon>Endopterygota</taxon>
        <taxon>Lepidoptera</taxon>
        <taxon>Glossata</taxon>
        <taxon>Ditrysia</taxon>
        <taxon>Papilionoidea</taxon>
        <taxon>Papilionidae</taxon>
        <taxon>Papilioninae</taxon>
        <taxon>Iphiclides</taxon>
    </lineage>
</organism>
<evidence type="ECO:0000313" key="1">
    <source>
        <dbReference type="EMBL" id="CAH2062447.1"/>
    </source>
</evidence>
<name>A0ABN8INN7_9NEOP</name>
<reference evidence="1" key="1">
    <citation type="submission" date="2022-03" db="EMBL/GenBank/DDBJ databases">
        <authorList>
            <person name="Martin H S."/>
        </authorList>
    </citation>
    <scope>NUCLEOTIDE SEQUENCE</scope>
</reference>
<evidence type="ECO:0000313" key="2">
    <source>
        <dbReference type="Proteomes" id="UP000837857"/>
    </source>
</evidence>
<sequence>MEPSSIFGLPERRPRCARRCRSALAARTFYCFSAHRRAHYAGTHTAAARAHIDAVRPVRTCTRRPEREMYIMYIPSGDAARYVGEMRRARTVHESWPL</sequence>